<keyword evidence="1" id="KW-1133">Transmembrane helix</keyword>
<sequence length="316" mass="37058">MKTKLWTTFNKLDNYCTGRTHQFGFNDNNKKQHKKKNKIYGYQDKGKFISIYHTKIVILKAIFKAIEPYQKCFELMKTITGLKSSSQHTQTHINNSYFNFLFVILFLYLKYIKFHLIKTVSNILVPHLPKALNLCLYTKNPTRRYKTYSLKNHTRITEKQYSTLIFQTLNIQLFLSIFKTTRKLILLPEMIDRYLMFNMSLLLRLVNCILNSHPRSRTNSQIDVQSYTYLTSGCQGSELTKNTDSLQNNTNTLFIELHTDPGNRLVGELVLFVQNSAWLLTPDRLFGGDNSSLTAHERRRNNGEWCKGAGVWEKRK</sequence>
<evidence type="ECO:0000313" key="3">
    <source>
        <dbReference type="Proteomes" id="UP000475862"/>
    </source>
</evidence>
<dbReference type="AlphaFoldDB" id="A0A6G0TC46"/>
<proteinExistence type="predicted"/>
<evidence type="ECO:0000313" key="2">
    <source>
        <dbReference type="EMBL" id="KAE9530520.1"/>
    </source>
</evidence>
<gene>
    <name evidence="2" type="ORF">AGLY_010982</name>
</gene>
<keyword evidence="1" id="KW-0472">Membrane</keyword>
<accession>A0A6G0TC46</accession>
<protein>
    <submittedName>
        <fullName evidence="2">Uncharacterized protein</fullName>
    </submittedName>
</protein>
<dbReference type="EMBL" id="VYZN01000042">
    <property type="protein sequence ID" value="KAE9530520.1"/>
    <property type="molecule type" value="Genomic_DNA"/>
</dbReference>
<reference evidence="2 3" key="1">
    <citation type="submission" date="2019-08" db="EMBL/GenBank/DDBJ databases">
        <title>The genome of the soybean aphid Biotype 1, its phylome, world population structure and adaptation to the North American continent.</title>
        <authorList>
            <person name="Giordano R."/>
            <person name="Donthu R.K."/>
            <person name="Hernandez A.G."/>
            <person name="Wright C.L."/>
            <person name="Zimin A.V."/>
        </authorList>
    </citation>
    <scope>NUCLEOTIDE SEQUENCE [LARGE SCALE GENOMIC DNA]</scope>
    <source>
        <tissue evidence="2">Whole aphids</tissue>
    </source>
</reference>
<evidence type="ECO:0000256" key="1">
    <source>
        <dbReference type="SAM" id="Phobius"/>
    </source>
</evidence>
<name>A0A6G0TC46_APHGL</name>
<keyword evidence="1" id="KW-0812">Transmembrane</keyword>
<keyword evidence="3" id="KW-1185">Reference proteome</keyword>
<feature type="transmembrane region" description="Helical" evidence="1">
    <location>
        <begin position="96"/>
        <end position="112"/>
    </location>
</feature>
<organism evidence="2 3">
    <name type="scientific">Aphis glycines</name>
    <name type="common">Soybean aphid</name>
    <dbReference type="NCBI Taxonomy" id="307491"/>
    <lineage>
        <taxon>Eukaryota</taxon>
        <taxon>Metazoa</taxon>
        <taxon>Ecdysozoa</taxon>
        <taxon>Arthropoda</taxon>
        <taxon>Hexapoda</taxon>
        <taxon>Insecta</taxon>
        <taxon>Pterygota</taxon>
        <taxon>Neoptera</taxon>
        <taxon>Paraneoptera</taxon>
        <taxon>Hemiptera</taxon>
        <taxon>Sternorrhyncha</taxon>
        <taxon>Aphidomorpha</taxon>
        <taxon>Aphidoidea</taxon>
        <taxon>Aphididae</taxon>
        <taxon>Aphidini</taxon>
        <taxon>Aphis</taxon>
        <taxon>Aphis</taxon>
    </lineage>
</organism>
<comment type="caution">
    <text evidence="2">The sequence shown here is derived from an EMBL/GenBank/DDBJ whole genome shotgun (WGS) entry which is preliminary data.</text>
</comment>
<dbReference type="Proteomes" id="UP000475862">
    <property type="component" value="Unassembled WGS sequence"/>
</dbReference>